<dbReference type="GO" id="GO:0043953">
    <property type="term" value="P:protein transport by the Tat complex"/>
    <property type="evidence" value="ECO:0007669"/>
    <property type="project" value="UniProtKB-UniRule"/>
</dbReference>
<feature type="transmembrane region" description="Helical" evidence="7">
    <location>
        <begin position="187"/>
        <end position="205"/>
    </location>
</feature>
<keyword evidence="3 7" id="KW-0653">Protein transport</keyword>
<feature type="transmembrane region" description="Helical" evidence="7">
    <location>
        <begin position="68"/>
        <end position="94"/>
    </location>
</feature>
<evidence type="ECO:0000256" key="7">
    <source>
        <dbReference type="HAMAP-Rule" id="MF_00902"/>
    </source>
</evidence>
<protein>
    <recommendedName>
        <fullName evidence="7">Sec-independent protein translocase protein TatC</fullName>
    </recommendedName>
</protein>
<dbReference type="RefSeq" id="WP_075018614.1">
    <property type="nucleotide sequence ID" value="NZ_BJMC01000009.1"/>
</dbReference>
<keyword evidence="7" id="KW-1003">Cell membrane</keyword>
<dbReference type="PRINTS" id="PR01840">
    <property type="entry name" value="TATCFAMILY"/>
</dbReference>
<dbReference type="InterPro" id="IPR002033">
    <property type="entry name" value="TatC"/>
</dbReference>
<dbReference type="GeneID" id="96609872"/>
<keyword evidence="6 7" id="KW-0472">Membrane</keyword>
<dbReference type="HAMAP" id="MF_00902">
    <property type="entry name" value="TatC"/>
    <property type="match status" value="1"/>
</dbReference>
<dbReference type="eggNOG" id="COG0805">
    <property type="taxonomic scope" value="Bacteria"/>
</dbReference>
<evidence type="ECO:0000313" key="9">
    <source>
        <dbReference type="Proteomes" id="UP000030300"/>
    </source>
</evidence>
<gene>
    <name evidence="7" type="primary">tatC</name>
    <name evidence="8" type="ORF">KR76_13445</name>
</gene>
<dbReference type="EMBL" id="CP009896">
    <property type="protein sequence ID" value="AIY17508.2"/>
    <property type="molecule type" value="Genomic_DNA"/>
</dbReference>
<feature type="transmembrane region" description="Helical" evidence="7">
    <location>
        <begin position="211"/>
        <end position="231"/>
    </location>
</feature>
<keyword evidence="7" id="KW-0813">Transport</keyword>
<dbReference type="KEGG" id="psim:KR76_13445"/>
<dbReference type="GO" id="GO:0033281">
    <property type="term" value="C:TAT protein transport complex"/>
    <property type="evidence" value="ECO:0007669"/>
    <property type="project" value="UniProtKB-UniRule"/>
</dbReference>
<comment type="function">
    <text evidence="7">Part of the twin-arginine translocation (Tat) system that transports large folded proteins containing a characteristic twin-arginine motif in their signal peptide across membranes. Together with TatB, TatC is part of a receptor directly interacting with Tat signal peptides.</text>
</comment>
<dbReference type="GO" id="GO:0009977">
    <property type="term" value="F:proton motive force dependent protein transmembrane transporter activity"/>
    <property type="evidence" value="ECO:0007669"/>
    <property type="project" value="TreeGrafter"/>
</dbReference>
<feature type="transmembrane region" description="Helical" evidence="7">
    <location>
        <begin position="12"/>
        <end position="32"/>
    </location>
</feature>
<keyword evidence="4 7" id="KW-1133">Transmembrane helix</keyword>
<dbReference type="HOGENOM" id="CLU_031942_6_0_11"/>
<keyword evidence="2 7" id="KW-0812">Transmembrane</keyword>
<organism evidence="8 9">
    <name type="scientific">Nocardioides simplex</name>
    <name type="common">Arthrobacter simplex</name>
    <dbReference type="NCBI Taxonomy" id="2045"/>
    <lineage>
        <taxon>Bacteria</taxon>
        <taxon>Bacillati</taxon>
        <taxon>Actinomycetota</taxon>
        <taxon>Actinomycetes</taxon>
        <taxon>Propionibacteriales</taxon>
        <taxon>Nocardioidaceae</taxon>
        <taxon>Pimelobacter</taxon>
    </lineage>
</organism>
<evidence type="ECO:0000313" key="8">
    <source>
        <dbReference type="EMBL" id="AIY17508.2"/>
    </source>
</evidence>
<evidence type="ECO:0000256" key="2">
    <source>
        <dbReference type="ARBA" id="ARBA00022692"/>
    </source>
</evidence>
<dbReference type="AlphaFoldDB" id="A0A0A1DLW3"/>
<evidence type="ECO:0000256" key="6">
    <source>
        <dbReference type="ARBA" id="ARBA00023136"/>
    </source>
</evidence>
<evidence type="ECO:0000256" key="5">
    <source>
        <dbReference type="ARBA" id="ARBA00023010"/>
    </source>
</evidence>
<proteinExistence type="inferred from homology"/>
<comment type="subunit">
    <text evidence="7">The Tat system comprises two distinct complexes: a TatABC complex, containing multiple copies of TatA, TatB and TatC subunits, and a separate TatA complex, containing only TatA subunits. Substrates initially bind to the TatABC complex, which probably triggers association of the separate TatA complex to form the active translocon.</text>
</comment>
<dbReference type="GO" id="GO:0065002">
    <property type="term" value="P:intracellular protein transmembrane transport"/>
    <property type="evidence" value="ECO:0007669"/>
    <property type="project" value="TreeGrafter"/>
</dbReference>
<keyword evidence="5 7" id="KW-0811">Translocation</keyword>
<comment type="similarity">
    <text evidence="7">Belongs to the TatC family.</text>
</comment>
<comment type="subcellular location">
    <subcellularLocation>
        <location evidence="7">Cell membrane</location>
        <topology evidence="7">Multi-pass membrane protein</topology>
    </subcellularLocation>
    <subcellularLocation>
        <location evidence="1">Membrane</location>
        <topology evidence="1">Multi-pass membrane protein</topology>
    </subcellularLocation>
</comment>
<dbReference type="PANTHER" id="PTHR30371:SF0">
    <property type="entry name" value="SEC-INDEPENDENT PROTEIN TRANSLOCASE PROTEIN TATC, CHLOROPLASTIC-RELATED"/>
    <property type="match status" value="1"/>
</dbReference>
<dbReference type="PANTHER" id="PTHR30371">
    <property type="entry name" value="SEC-INDEPENDENT PROTEIN TRANSLOCASE PROTEIN TATC"/>
    <property type="match status" value="1"/>
</dbReference>
<accession>A0A0A1DLW3</accession>
<feature type="transmembrane region" description="Helical" evidence="7">
    <location>
        <begin position="106"/>
        <end position="127"/>
    </location>
</feature>
<dbReference type="Pfam" id="PF00902">
    <property type="entry name" value="TatC"/>
    <property type="match status" value="1"/>
</dbReference>
<sequence length="257" mass="28212">MALSDHLRELRARILKAALVLLVGFIVALFFFDPIFAVINEPYQRARESLGAERTMATTSGVAGGFMLYLKLCGLAAIIGTSPIWLYQIWAFILPGLHSTEKRWTALFAVIAGPLFIGGIVLGYVTLPKGLEILIGFTQADLTNLVEFNDYLSFFTRTMLVFGIAFEIPVFVVLLNMAGILRGKALGAVRPWIVIGCFVFAAAATPSTDPFTMTFMAVPMVVLFFVSEVIARLNDRRRDKNKINAGLSPDEASPLDL</sequence>
<dbReference type="NCBIfam" id="TIGR00945">
    <property type="entry name" value="tatC"/>
    <property type="match status" value="1"/>
</dbReference>
<dbReference type="Proteomes" id="UP000030300">
    <property type="component" value="Chromosome"/>
</dbReference>
<evidence type="ECO:0000256" key="3">
    <source>
        <dbReference type="ARBA" id="ARBA00022927"/>
    </source>
</evidence>
<dbReference type="STRING" id="2045.KR76_13445"/>
<evidence type="ECO:0000256" key="4">
    <source>
        <dbReference type="ARBA" id="ARBA00022989"/>
    </source>
</evidence>
<evidence type="ECO:0000256" key="1">
    <source>
        <dbReference type="ARBA" id="ARBA00004141"/>
    </source>
</evidence>
<name>A0A0A1DLW3_NOCSI</name>
<feature type="transmembrane region" description="Helical" evidence="7">
    <location>
        <begin position="154"/>
        <end position="175"/>
    </location>
</feature>
<reference evidence="8 9" key="1">
    <citation type="journal article" date="2015" name="Genome Announc.">
        <title>Complete Genome Sequence of Steroid-Transforming Nocardioides simplex VKM Ac-2033D.</title>
        <authorList>
            <person name="Shtratnikova V.Y."/>
            <person name="Schelkunov M.I."/>
            <person name="Pekov Y.A."/>
            <person name="Fokina V.V."/>
            <person name="Logacheva M.D."/>
            <person name="Sokolov S.L."/>
            <person name="Bragin E.Y."/>
            <person name="Ashapkin V.V."/>
            <person name="Donova M.V."/>
        </authorList>
    </citation>
    <scope>NUCLEOTIDE SEQUENCE [LARGE SCALE GENOMIC DNA]</scope>
    <source>
        <strain evidence="8 9">VKM Ac-2033D</strain>
    </source>
</reference>
<keyword evidence="9" id="KW-1185">Reference proteome</keyword>